<comment type="caution">
    <text evidence="2">The sequence shown here is derived from an EMBL/GenBank/DDBJ whole genome shotgun (WGS) entry which is preliminary data.</text>
</comment>
<keyword evidence="3" id="KW-1185">Reference proteome</keyword>
<reference evidence="2 3" key="1">
    <citation type="submission" date="2020-09" db="EMBL/GenBank/DDBJ databases">
        <title>Methylomonas albis sp. nov. and Methylomonas fluvii sp. nov.: Two cold-adapted methanotrophs from the River Elbe and an amended description of Methylovulum psychrotolerans strain Eb1.</title>
        <authorList>
            <person name="Bussmann I.K."/>
            <person name="Klings K.-W."/>
            <person name="Warnstedt J."/>
            <person name="Hoppert M."/>
            <person name="Saborowski A."/>
            <person name="Horn F."/>
            <person name="Liebner S."/>
        </authorList>
    </citation>
    <scope>NUCLEOTIDE SEQUENCE [LARGE SCALE GENOMIC DNA]</scope>
    <source>
        <strain evidence="2 3">EbB</strain>
    </source>
</reference>
<evidence type="ECO:0000313" key="2">
    <source>
        <dbReference type="EMBL" id="MBD9362902.1"/>
    </source>
</evidence>
<dbReference type="RefSeq" id="WP_192395632.1">
    <property type="nucleotide sequence ID" value="NZ_CAJHIU010000003.1"/>
</dbReference>
<gene>
    <name evidence="2" type="ORF">EBB_20855</name>
</gene>
<dbReference type="EMBL" id="JACXST010000003">
    <property type="protein sequence ID" value="MBD9362902.1"/>
    <property type="molecule type" value="Genomic_DNA"/>
</dbReference>
<dbReference type="Pfam" id="PF06890">
    <property type="entry name" value="Phage_Mu_Gp45"/>
    <property type="match status" value="1"/>
</dbReference>
<sequence length="165" mass="17311">MQAIWNRLQLLFAHGVATLVGADKVQAKVLDGEVLDNLARVEPYGFSYRPQAGAQVYLAFPAGDRSYGVALIVGDKRYQLELEAGEVALHDDIGHIIKLGRNGIAIDGGGHDVTISNAPTVKIADALEVGAGVKITGGLEVNGKDVSDLHTHMSTTPGTPTSAVN</sequence>
<dbReference type="Proteomes" id="UP000641152">
    <property type="component" value="Unassembled WGS sequence"/>
</dbReference>
<feature type="domain" description="Bacteriophage Mu Gp45 N-terminal" evidence="1">
    <location>
        <begin position="24"/>
        <end position="77"/>
    </location>
</feature>
<evidence type="ECO:0000259" key="1">
    <source>
        <dbReference type="Pfam" id="PF06890"/>
    </source>
</evidence>
<protein>
    <submittedName>
        <fullName evidence="2">Phage baseplate assembly protein</fullName>
    </submittedName>
</protein>
<accession>A0ABR9DLW2</accession>
<name>A0ABR9DLW2_9GAMM</name>
<dbReference type="InterPro" id="IPR053861">
    <property type="entry name" value="Phage_Mu_Gp45_N"/>
</dbReference>
<dbReference type="InterPro" id="IPR014462">
    <property type="entry name" value="Phage_Mu_Gp45"/>
</dbReference>
<proteinExistence type="predicted"/>
<evidence type="ECO:0000313" key="3">
    <source>
        <dbReference type="Proteomes" id="UP000641152"/>
    </source>
</evidence>
<organism evidence="2 3">
    <name type="scientific">Methylomonas fluvii</name>
    <dbReference type="NCBI Taxonomy" id="1854564"/>
    <lineage>
        <taxon>Bacteria</taxon>
        <taxon>Pseudomonadati</taxon>
        <taxon>Pseudomonadota</taxon>
        <taxon>Gammaproteobacteria</taxon>
        <taxon>Methylococcales</taxon>
        <taxon>Methylococcaceae</taxon>
        <taxon>Methylomonas</taxon>
    </lineage>
</organism>
<dbReference type="PIRSF" id="PIRSF012337">
    <property type="entry name" value="gp45"/>
    <property type="match status" value="1"/>
</dbReference>